<comment type="caution">
    <text evidence="10">The sequence shown here is derived from an EMBL/GenBank/DDBJ whole genome shotgun (WGS) entry which is preliminary data.</text>
</comment>
<dbReference type="InterPro" id="IPR006680">
    <property type="entry name" value="Amidohydro-rel"/>
</dbReference>
<comment type="catalytic activity">
    <reaction evidence="8">
        <text>guanine + H2O + H(+) = xanthine + NH4(+)</text>
        <dbReference type="Rhea" id="RHEA:14665"/>
        <dbReference type="ChEBI" id="CHEBI:15377"/>
        <dbReference type="ChEBI" id="CHEBI:15378"/>
        <dbReference type="ChEBI" id="CHEBI:16235"/>
        <dbReference type="ChEBI" id="CHEBI:17712"/>
        <dbReference type="ChEBI" id="CHEBI:28938"/>
        <dbReference type="EC" id="3.5.4.3"/>
    </reaction>
</comment>
<feature type="domain" description="Amidohydrolase-related" evidence="9">
    <location>
        <begin position="72"/>
        <end position="436"/>
    </location>
</feature>
<evidence type="ECO:0000256" key="4">
    <source>
        <dbReference type="ARBA" id="ARBA00022723"/>
    </source>
</evidence>
<dbReference type="InterPro" id="IPR051607">
    <property type="entry name" value="Metallo-dep_hydrolases"/>
</dbReference>
<evidence type="ECO:0000256" key="6">
    <source>
        <dbReference type="ARBA" id="ARBA00022833"/>
    </source>
</evidence>
<evidence type="ECO:0000313" key="10">
    <source>
        <dbReference type="EMBL" id="TWB28575.1"/>
    </source>
</evidence>
<reference evidence="10 11" key="1">
    <citation type="submission" date="2019-06" db="EMBL/GenBank/DDBJ databases">
        <title>Genomic Encyclopedia of Type Strains, Phase IV (KMG-V): Genome sequencing to study the core and pangenomes of soil and plant-associated prokaryotes.</title>
        <authorList>
            <person name="Whitman W."/>
        </authorList>
    </citation>
    <scope>NUCLEOTIDE SEQUENCE [LARGE SCALE GENOMIC DNA]</scope>
    <source>
        <strain evidence="10 11">BR 11865</strain>
    </source>
</reference>
<name>A0A560G3W5_9PROT</name>
<dbReference type="SUPFAM" id="SSF51556">
    <property type="entry name" value="Metallo-dependent hydrolases"/>
    <property type="match status" value="1"/>
</dbReference>
<keyword evidence="6 8" id="KW-0862">Zinc</keyword>
<comment type="similarity">
    <text evidence="2 8">Belongs to the metallo-dependent hydrolases superfamily. ATZ/TRZ family.</text>
</comment>
<evidence type="ECO:0000256" key="5">
    <source>
        <dbReference type="ARBA" id="ARBA00022801"/>
    </source>
</evidence>
<evidence type="ECO:0000256" key="7">
    <source>
        <dbReference type="NCBIfam" id="TIGR02967"/>
    </source>
</evidence>
<dbReference type="RefSeq" id="WP_246138594.1">
    <property type="nucleotide sequence ID" value="NZ_VITO01000005.1"/>
</dbReference>
<keyword evidence="4 8" id="KW-0479">Metal-binding</keyword>
<comment type="function">
    <text evidence="8">Catalyzes the hydrolytic deamination of guanine, producing xanthine and ammonia.</text>
</comment>
<dbReference type="GO" id="GO:0008892">
    <property type="term" value="F:guanine deaminase activity"/>
    <property type="evidence" value="ECO:0007669"/>
    <property type="project" value="UniProtKB-UniRule"/>
</dbReference>
<evidence type="ECO:0000259" key="9">
    <source>
        <dbReference type="Pfam" id="PF01979"/>
    </source>
</evidence>
<dbReference type="Gene3D" id="2.30.40.10">
    <property type="entry name" value="Urease, subunit C, domain 1"/>
    <property type="match status" value="1"/>
</dbReference>
<keyword evidence="11" id="KW-1185">Reference proteome</keyword>
<accession>A0A560G3W5</accession>
<dbReference type="GO" id="GO:0006147">
    <property type="term" value="P:guanine catabolic process"/>
    <property type="evidence" value="ECO:0007669"/>
    <property type="project" value="UniProtKB-UniRule"/>
</dbReference>
<evidence type="ECO:0000256" key="3">
    <source>
        <dbReference type="ARBA" id="ARBA00012781"/>
    </source>
</evidence>
<dbReference type="GO" id="GO:0005829">
    <property type="term" value="C:cytosol"/>
    <property type="evidence" value="ECO:0007669"/>
    <property type="project" value="TreeGrafter"/>
</dbReference>
<evidence type="ECO:0000256" key="1">
    <source>
        <dbReference type="ARBA" id="ARBA00004984"/>
    </source>
</evidence>
<dbReference type="UniPathway" id="UPA00603">
    <property type="reaction ID" value="UER00660"/>
</dbReference>
<keyword evidence="5 8" id="KW-0378">Hydrolase</keyword>
<dbReference type="GO" id="GO:0008270">
    <property type="term" value="F:zinc ion binding"/>
    <property type="evidence" value="ECO:0007669"/>
    <property type="project" value="UniProtKB-UniRule"/>
</dbReference>
<evidence type="ECO:0000313" key="11">
    <source>
        <dbReference type="Proteomes" id="UP000316545"/>
    </source>
</evidence>
<dbReference type="NCBIfam" id="NF006679">
    <property type="entry name" value="PRK09228.1"/>
    <property type="match status" value="1"/>
</dbReference>
<evidence type="ECO:0000256" key="2">
    <source>
        <dbReference type="ARBA" id="ARBA00006745"/>
    </source>
</evidence>
<dbReference type="Gene3D" id="3.20.20.140">
    <property type="entry name" value="Metal-dependent hydrolases"/>
    <property type="match status" value="1"/>
</dbReference>
<sequence length="485" mass="52830">MAFTPGTTALRGRLLTFLRAPQGPGDRDSYRYISDGLVVVTAGRITAVGNASDLLPTLPAGMAVDHYPDSLILPGFIDTHIHFPQTQVIASYGAQLMEWLEKYTFIEEQRYADHAHASRNARFFLDELARNGTTSAVVYGSVHPGSVKALFTEAEARGVGLVAGKVMMDRHAPTALTDTAQTSYDHSKALIGAWHGVGRQRYAVTPRFAITSTPEQLEAAGALLREHPGVYMQTHLSENHEEIRQVARLYPEATDYLDVYDRFGLLGDRSLFGHCIHLSEREMARMHETASVAVFCPTSNLFIGSGLFDRAALENPARPVRLGLATDVGGGTSYSLLRTAGEGYKVLQLRGQSWPALAAFDLMTRGNAAALGLTEEIGQIAPGRYADLVVLDPSATPAMAHRRDVIQGDLEEELFLLMTLGDDRAVRATYIQGQRVHDRDAVIADTVALGIQRGLADIATGRLVPHDEAMDELDASIEQAVRDSH</sequence>
<dbReference type="Pfam" id="PF01979">
    <property type="entry name" value="Amidohydro_1"/>
    <property type="match status" value="1"/>
</dbReference>
<dbReference type="InterPro" id="IPR011059">
    <property type="entry name" value="Metal-dep_hydrolase_composite"/>
</dbReference>
<comment type="cofactor">
    <cofactor evidence="8">
        <name>Zn(2+)</name>
        <dbReference type="ChEBI" id="CHEBI:29105"/>
    </cofactor>
    <text evidence="8">Binds 1 zinc ion per subunit.</text>
</comment>
<organism evidence="10 11">
    <name type="scientific">Nitrospirillum amazonense</name>
    <dbReference type="NCBI Taxonomy" id="28077"/>
    <lineage>
        <taxon>Bacteria</taxon>
        <taxon>Pseudomonadati</taxon>
        <taxon>Pseudomonadota</taxon>
        <taxon>Alphaproteobacteria</taxon>
        <taxon>Rhodospirillales</taxon>
        <taxon>Azospirillaceae</taxon>
        <taxon>Nitrospirillum</taxon>
    </lineage>
</organism>
<gene>
    <name evidence="10" type="ORF">FBZ88_105294</name>
</gene>
<dbReference type="NCBIfam" id="TIGR02967">
    <property type="entry name" value="guan_deamin"/>
    <property type="match status" value="1"/>
</dbReference>
<evidence type="ECO:0000256" key="8">
    <source>
        <dbReference type="RuleBase" id="RU366009"/>
    </source>
</evidence>
<dbReference type="SUPFAM" id="SSF51338">
    <property type="entry name" value="Composite domain of metallo-dependent hydrolases"/>
    <property type="match status" value="2"/>
</dbReference>
<dbReference type="PANTHER" id="PTHR11271:SF6">
    <property type="entry name" value="GUANINE DEAMINASE"/>
    <property type="match status" value="1"/>
</dbReference>
<dbReference type="InterPro" id="IPR032466">
    <property type="entry name" value="Metal_Hydrolase"/>
</dbReference>
<dbReference type="EMBL" id="VITO01000005">
    <property type="protein sequence ID" value="TWB28575.1"/>
    <property type="molecule type" value="Genomic_DNA"/>
</dbReference>
<dbReference type="PANTHER" id="PTHR11271">
    <property type="entry name" value="GUANINE DEAMINASE"/>
    <property type="match status" value="1"/>
</dbReference>
<dbReference type="InterPro" id="IPR014311">
    <property type="entry name" value="Guanine_deaminase"/>
</dbReference>
<proteinExistence type="inferred from homology"/>
<dbReference type="Proteomes" id="UP000316545">
    <property type="component" value="Unassembled WGS sequence"/>
</dbReference>
<dbReference type="EC" id="3.5.4.3" evidence="3 7"/>
<dbReference type="AlphaFoldDB" id="A0A560G3W5"/>
<protein>
    <recommendedName>
        <fullName evidence="3 7">Guanine deaminase</fullName>
        <shortName evidence="8">Guanase</shortName>
        <ecNumber evidence="3 7">3.5.4.3</ecNumber>
    </recommendedName>
    <alternativeName>
        <fullName evidence="8">Guanine aminohydrolase</fullName>
    </alternativeName>
</protein>
<comment type="pathway">
    <text evidence="1 8">Purine metabolism; guanine degradation; xanthine from guanine: step 1/1.</text>
</comment>